<reference evidence="2 3" key="1">
    <citation type="submission" date="2023-12" db="EMBL/GenBank/DDBJ databases">
        <title>Friends and Foes: Symbiotic and Algicidal bacterial influence on Karenia brevis blooms.</title>
        <authorList>
            <person name="Fei C."/>
            <person name="Mohamed A.R."/>
            <person name="Booker A."/>
            <person name="Arshad M."/>
            <person name="Klass S."/>
            <person name="Ahn S."/>
            <person name="Gilbert P.M."/>
            <person name="Heil C.A."/>
            <person name="Martinez J.M."/>
            <person name="Amin S.A."/>
        </authorList>
    </citation>
    <scope>NUCLEOTIDE SEQUENCE [LARGE SCALE GENOMIC DNA]</scope>
    <source>
        <strain evidence="2 3">CE15</strain>
    </source>
</reference>
<dbReference type="InterPro" id="IPR014710">
    <property type="entry name" value="RmlC-like_jellyroll"/>
</dbReference>
<sequence length="176" mass="19939">MNLEEFIAKHGVAQSLEKGQHVFYQGDSSNCLYFVKSGLLKAYYLSDDGKETIKSFIQCHNVIGSISAVTANTHCTFNLVALAPSELIRFNFNDLQHCIAQSHTLAQSVIAMLLNHSMKKEQREFEFLMLPAEERYTRFKEKEPELVNKLTQNDIAKYLGITPVALSRIKHRSTGV</sequence>
<name>A0ABU8EWN2_9GAMM</name>
<dbReference type="InterPro" id="IPR018490">
    <property type="entry name" value="cNMP-bd_dom_sf"/>
</dbReference>
<evidence type="ECO:0000313" key="3">
    <source>
        <dbReference type="Proteomes" id="UP001382455"/>
    </source>
</evidence>
<dbReference type="PROSITE" id="PS50042">
    <property type="entry name" value="CNMP_BINDING_3"/>
    <property type="match status" value="1"/>
</dbReference>
<dbReference type="SUPFAM" id="SSF51206">
    <property type="entry name" value="cAMP-binding domain-like"/>
    <property type="match status" value="1"/>
</dbReference>
<dbReference type="Proteomes" id="UP001382455">
    <property type="component" value="Unassembled WGS sequence"/>
</dbReference>
<evidence type="ECO:0000259" key="1">
    <source>
        <dbReference type="PROSITE" id="PS50042"/>
    </source>
</evidence>
<proteinExistence type="predicted"/>
<dbReference type="InterPro" id="IPR050397">
    <property type="entry name" value="Env_Response_Regulators"/>
</dbReference>
<dbReference type="Pfam" id="PF00027">
    <property type="entry name" value="cNMP_binding"/>
    <property type="match status" value="1"/>
</dbReference>
<dbReference type="InterPro" id="IPR000595">
    <property type="entry name" value="cNMP-bd_dom"/>
</dbReference>
<dbReference type="PANTHER" id="PTHR24567:SF76">
    <property type="entry name" value="CYCLIC NUCLEOTIDE-BINDING DOMAIN PROTEIN"/>
    <property type="match status" value="1"/>
</dbReference>
<protein>
    <submittedName>
        <fullName evidence="2">Crp/Fnr family transcriptional regulator</fullName>
    </submittedName>
</protein>
<gene>
    <name evidence="2" type="ORF">WAE96_16625</name>
</gene>
<dbReference type="Gene3D" id="2.60.120.10">
    <property type="entry name" value="Jelly Rolls"/>
    <property type="match status" value="1"/>
</dbReference>
<accession>A0ABU8EWN2</accession>
<keyword evidence="3" id="KW-1185">Reference proteome</keyword>
<dbReference type="PANTHER" id="PTHR24567">
    <property type="entry name" value="CRP FAMILY TRANSCRIPTIONAL REGULATORY PROTEIN"/>
    <property type="match status" value="1"/>
</dbReference>
<dbReference type="SMART" id="SM00100">
    <property type="entry name" value="cNMP"/>
    <property type="match status" value="1"/>
</dbReference>
<comment type="caution">
    <text evidence="2">The sequence shown here is derived from an EMBL/GenBank/DDBJ whole genome shotgun (WGS) entry which is preliminary data.</text>
</comment>
<dbReference type="RefSeq" id="WP_336436295.1">
    <property type="nucleotide sequence ID" value="NZ_JBAWKS010000002.1"/>
</dbReference>
<dbReference type="EMBL" id="JBAWKS010000002">
    <property type="protein sequence ID" value="MEI4551301.1"/>
    <property type="molecule type" value="Genomic_DNA"/>
</dbReference>
<organism evidence="2 3">
    <name type="scientific">Pseudoalteromonas spongiae</name>
    <dbReference type="NCBI Taxonomy" id="298657"/>
    <lineage>
        <taxon>Bacteria</taxon>
        <taxon>Pseudomonadati</taxon>
        <taxon>Pseudomonadota</taxon>
        <taxon>Gammaproteobacteria</taxon>
        <taxon>Alteromonadales</taxon>
        <taxon>Pseudoalteromonadaceae</taxon>
        <taxon>Pseudoalteromonas</taxon>
    </lineage>
</organism>
<evidence type="ECO:0000313" key="2">
    <source>
        <dbReference type="EMBL" id="MEI4551301.1"/>
    </source>
</evidence>
<dbReference type="CDD" id="cd00038">
    <property type="entry name" value="CAP_ED"/>
    <property type="match status" value="1"/>
</dbReference>
<feature type="domain" description="Cyclic nucleotide-binding" evidence="1">
    <location>
        <begin position="1"/>
        <end position="116"/>
    </location>
</feature>